<proteinExistence type="predicted"/>
<evidence type="ECO:0000313" key="2">
    <source>
        <dbReference type="EMBL" id="MFC7612975.1"/>
    </source>
</evidence>
<sequence length="65" mass="7356">MVTQHEGDPAGFSVVRHGFDRTQVKQYLRRMEDDSSATPPSATRPAPGWRSCPASWRSRAARSRR</sequence>
<evidence type="ECO:0000313" key="3">
    <source>
        <dbReference type="Proteomes" id="UP001596512"/>
    </source>
</evidence>
<dbReference type="EMBL" id="JBHTEY010000004">
    <property type="protein sequence ID" value="MFC7612975.1"/>
    <property type="molecule type" value="Genomic_DNA"/>
</dbReference>
<name>A0ABW2TH15_9PSEU</name>
<accession>A0ABW2TH15</accession>
<feature type="region of interest" description="Disordered" evidence="1">
    <location>
        <begin position="29"/>
        <end position="65"/>
    </location>
</feature>
<organism evidence="2 3">
    <name type="scientific">Actinokineospora soli</name>
    <dbReference type="NCBI Taxonomy" id="1048753"/>
    <lineage>
        <taxon>Bacteria</taxon>
        <taxon>Bacillati</taxon>
        <taxon>Actinomycetota</taxon>
        <taxon>Actinomycetes</taxon>
        <taxon>Pseudonocardiales</taxon>
        <taxon>Pseudonocardiaceae</taxon>
        <taxon>Actinokineospora</taxon>
    </lineage>
</organism>
<keyword evidence="3" id="KW-1185">Reference proteome</keyword>
<feature type="compositionally biased region" description="Low complexity" evidence="1">
    <location>
        <begin position="36"/>
        <end position="58"/>
    </location>
</feature>
<comment type="caution">
    <text evidence="2">The sequence shown here is derived from an EMBL/GenBank/DDBJ whole genome shotgun (WGS) entry which is preliminary data.</text>
</comment>
<gene>
    <name evidence="2" type="ORF">ACFQV2_04300</name>
</gene>
<dbReference type="Proteomes" id="UP001596512">
    <property type="component" value="Unassembled WGS sequence"/>
</dbReference>
<protein>
    <submittedName>
        <fullName evidence="2">Uncharacterized protein</fullName>
    </submittedName>
</protein>
<reference evidence="3" key="1">
    <citation type="journal article" date="2019" name="Int. J. Syst. Evol. Microbiol.">
        <title>The Global Catalogue of Microorganisms (GCM) 10K type strain sequencing project: providing services to taxonomists for standard genome sequencing and annotation.</title>
        <authorList>
            <consortium name="The Broad Institute Genomics Platform"/>
            <consortium name="The Broad Institute Genome Sequencing Center for Infectious Disease"/>
            <person name="Wu L."/>
            <person name="Ma J."/>
        </authorList>
    </citation>
    <scope>NUCLEOTIDE SEQUENCE [LARGE SCALE GENOMIC DNA]</scope>
    <source>
        <strain evidence="3">JCM 17695</strain>
    </source>
</reference>
<evidence type="ECO:0000256" key="1">
    <source>
        <dbReference type="SAM" id="MobiDB-lite"/>
    </source>
</evidence>